<dbReference type="InterPro" id="IPR050834">
    <property type="entry name" value="Glycosyltransf_2"/>
</dbReference>
<dbReference type="InterPro" id="IPR029044">
    <property type="entry name" value="Nucleotide-diphossugar_trans"/>
</dbReference>
<sequence length="306" mass="34817">MVNSKRVACVIPVYNGKQDLLRLFDSLDQQKAHFDVLVVDSSSSDGSQELAEERADELVVINSSEFNHGGTRQKIVNDYPQYDVFIFLTQDAYLDDPSAITNMVKYFDKSTVAAVCGRQLPHDDANLLAAHARIFNYPSESIYKSLEDASSLGIKTPFMSNSFAAYRRESLIKVGGFPDDVILSEDMFVTARMLMAGYEIVYAGDACCRHSHNYTIIEEFRRYFDIGVFHAKEPWIRDNFGGAGGEGFKYVKSEIKYIGLRRFYLWPSSLIRNALKLFGYKLGQRSEKLPVSIKQKLSMHSHYWSK</sequence>
<dbReference type="GO" id="GO:0044010">
    <property type="term" value="P:single-species biofilm formation"/>
    <property type="evidence" value="ECO:0007669"/>
    <property type="project" value="TreeGrafter"/>
</dbReference>
<dbReference type="AlphaFoldDB" id="A0A7Z0LTS4"/>
<keyword evidence="3" id="KW-1185">Reference proteome</keyword>
<keyword evidence="2" id="KW-0808">Transferase</keyword>
<dbReference type="PANTHER" id="PTHR43685:SF13">
    <property type="entry name" value="O ANTIGEN BIOSYNTHESIS RHAMNOSYLTRANSFERASE RFBN"/>
    <property type="match status" value="1"/>
</dbReference>
<proteinExistence type="predicted"/>
<organism evidence="2 3">
    <name type="scientific">Vreelandella glaciei</name>
    <dbReference type="NCBI Taxonomy" id="186761"/>
    <lineage>
        <taxon>Bacteria</taxon>
        <taxon>Pseudomonadati</taxon>
        <taxon>Pseudomonadota</taxon>
        <taxon>Gammaproteobacteria</taxon>
        <taxon>Oceanospirillales</taxon>
        <taxon>Halomonadaceae</taxon>
        <taxon>Vreelandella</taxon>
    </lineage>
</organism>
<evidence type="ECO:0000259" key="1">
    <source>
        <dbReference type="Pfam" id="PF00535"/>
    </source>
</evidence>
<dbReference type="EMBL" id="JACCDE010000016">
    <property type="protein sequence ID" value="NYS78441.1"/>
    <property type="molecule type" value="Genomic_DNA"/>
</dbReference>
<reference evidence="2 3" key="1">
    <citation type="journal article" date="2003" name="Extremophiles">
        <title>Halomonas glaciei sp. nov. isolated from fast ice of Adelie Land, Antarctica.</title>
        <authorList>
            <person name="Reddy G.S."/>
            <person name="Raghavan P.U."/>
            <person name="Sarita N.B."/>
            <person name="Prakash J.S."/>
            <person name="Nagesh N."/>
            <person name="Delille D."/>
            <person name="Shivaji S."/>
        </authorList>
    </citation>
    <scope>NUCLEOTIDE SEQUENCE [LARGE SCALE GENOMIC DNA]</scope>
    <source>
        <strain evidence="2 3">DD39</strain>
    </source>
</reference>
<dbReference type="SUPFAM" id="SSF53448">
    <property type="entry name" value="Nucleotide-diphospho-sugar transferases"/>
    <property type="match status" value="1"/>
</dbReference>
<dbReference type="Proteomes" id="UP000526892">
    <property type="component" value="Unassembled WGS sequence"/>
</dbReference>
<dbReference type="Pfam" id="PF00535">
    <property type="entry name" value="Glycos_transf_2"/>
    <property type="match status" value="1"/>
</dbReference>
<evidence type="ECO:0000313" key="2">
    <source>
        <dbReference type="EMBL" id="NYS78441.1"/>
    </source>
</evidence>
<dbReference type="Gene3D" id="3.90.550.10">
    <property type="entry name" value="Spore Coat Polysaccharide Biosynthesis Protein SpsA, Chain A"/>
    <property type="match status" value="1"/>
</dbReference>
<dbReference type="PANTHER" id="PTHR43685">
    <property type="entry name" value="GLYCOSYLTRANSFERASE"/>
    <property type="match status" value="1"/>
</dbReference>
<protein>
    <submittedName>
        <fullName evidence="2">Glycosyltransferase family 2 protein</fullName>
    </submittedName>
</protein>
<name>A0A7Z0LTS4_9GAMM</name>
<accession>A0A7Z0LTS4</accession>
<dbReference type="GO" id="GO:0016740">
    <property type="term" value="F:transferase activity"/>
    <property type="evidence" value="ECO:0007669"/>
    <property type="project" value="UniProtKB-KW"/>
</dbReference>
<dbReference type="RefSeq" id="WP_179916234.1">
    <property type="nucleotide sequence ID" value="NZ_CAXBPG010000007.1"/>
</dbReference>
<evidence type="ECO:0000313" key="3">
    <source>
        <dbReference type="Proteomes" id="UP000526892"/>
    </source>
</evidence>
<dbReference type="InterPro" id="IPR001173">
    <property type="entry name" value="Glyco_trans_2-like"/>
</dbReference>
<gene>
    <name evidence="2" type="ORF">HZS80_12110</name>
</gene>
<feature type="domain" description="Glycosyltransferase 2-like" evidence="1">
    <location>
        <begin position="10"/>
        <end position="174"/>
    </location>
</feature>
<comment type="caution">
    <text evidence="2">The sequence shown here is derived from an EMBL/GenBank/DDBJ whole genome shotgun (WGS) entry which is preliminary data.</text>
</comment>